<accession>A0A518HZ34</accession>
<dbReference type="RefSeq" id="WP_145390278.1">
    <property type="nucleotide sequence ID" value="NZ_CP037423.1"/>
</dbReference>
<organism evidence="6 7">
    <name type="scientific">Stieleria neptunia</name>
    <dbReference type="NCBI Taxonomy" id="2527979"/>
    <lineage>
        <taxon>Bacteria</taxon>
        <taxon>Pseudomonadati</taxon>
        <taxon>Planctomycetota</taxon>
        <taxon>Planctomycetia</taxon>
        <taxon>Pirellulales</taxon>
        <taxon>Pirellulaceae</taxon>
        <taxon>Stieleria</taxon>
    </lineage>
</organism>
<dbReference type="SMART" id="SM00903">
    <property type="entry name" value="Flavin_Reduct"/>
    <property type="match status" value="1"/>
</dbReference>
<sequence length="193" mass="21087">MEFDVEKLTLQETYLRLVQLITPRPIAWVSTLSVDGVPNLAPFSFFSGVGANPPTVCFAPANNAQGLPKDTLENVRRTGQFVVNIVTESVAQAMHRSSDEVGSEIDEFQHVGVEPIDSVKVQPPRVKSSIAAMECTLHSAITLGTGPAGANLVIGNVVYFHVEDSLVDQKALHTIARVGRREYTKVEQTFRLE</sequence>
<dbReference type="EMBL" id="CP037423">
    <property type="protein sequence ID" value="QDV46113.1"/>
    <property type="molecule type" value="Genomic_DNA"/>
</dbReference>
<gene>
    <name evidence="6" type="ORF">Enr13x_60170</name>
</gene>
<dbReference type="InterPro" id="IPR002563">
    <property type="entry name" value="Flavin_Rdtase-like_dom"/>
</dbReference>
<dbReference type="OrthoDB" id="9794638at2"/>
<evidence type="ECO:0000313" key="7">
    <source>
        <dbReference type="Proteomes" id="UP000319004"/>
    </source>
</evidence>
<evidence type="ECO:0000256" key="1">
    <source>
        <dbReference type="ARBA" id="ARBA00001917"/>
    </source>
</evidence>
<dbReference type="GO" id="GO:0016646">
    <property type="term" value="F:oxidoreductase activity, acting on the CH-NH group of donors, NAD or NADP as acceptor"/>
    <property type="evidence" value="ECO:0007669"/>
    <property type="project" value="UniProtKB-ARBA"/>
</dbReference>
<comment type="cofactor">
    <cofactor evidence="1">
        <name>FMN</name>
        <dbReference type="ChEBI" id="CHEBI:58210"/>
    </cofactor>
</comment>
<protein>
    <submittedName>
        <fullName evidence="6">Flavin reductase like domain protein</fullName>
    </submittedName>
</protein>
<feature type="domain" description="Flavin reductase like" evidence="5">
    <location>
        <begin position="20"/>
        <end position="181"/>
    </location>
</feature>
<keyword evidence="2" id="KW-0285">Flavoprotein</keyword>
<evidence type="ECO:0000259" key="5">
    <source>
        <dbReference type="SMART" id="SM00903"/>
    </source>
</evidence>
<keyword evidence="7" id="KW-1185">Reference proteome</keyword>
<dbReference type="SUPFAM" id="SSF50475">
    <property type="entry name" value="FMN-binding split barrel"/>
    <property type="match status" value="1"/>
</dbReference>
<reference evidence="6 7" key="1">
    <citation type="submission" date="2019-03" db="EMBL/GenBank/DDBJ databases">
        <title>Deep-cultivation of Planctomycetes and their phenomic and genomic characterization uncovers novel biology.</title>
        <authorList>
            <person name="Wiegand S."/>
            <person name="Jogler M."/>
            <person name="Boedeker C."/>
            <person name="Pinto D."/>
            <person name="Vollmers J."/>
            <person name="Rivas-Marin E."/>
            <person name="Kohn T."/>
            <person name="Peeters S.H."/>
            <person name="Heuer A."/>
            <person name="Rast P."/>
            <person name="Oberbeckmann S."/>
            <person name="Bunk B."/>
            <person name="Jeske O."/>
            <person name="Meyerdierks A."/>
            <person name="Storesund J.E."/>
            <person name="Kallscheuer N."/>
            <person name="Luecker S."/>
            <person name="Lage O.M."/>
            <person name="Pohl T."/>
            <person name="Merkel B.J."/>
            <person name="Hornburger P."/>
            <person name="Mueller R.-W."/>
            <person name="Bruemmer F."/>
            <person name="Labrenz M."/>
            <person name="Spormann A.M."/>
            <person name="Op den Camp H."/>
            <person name="Overmann J."/>
            <person name="Amann R."/>
            <person name="Jetten M.S.M."/>
            <person name="Mascher T."/>
            <person name="Medema M.H."/>
            <person name="Devos D.P."/>
            <person name="Kaster A.-K."/>
            <person name="Ovreas L."/>
            <person name="Rohde M."/>
            <person name="Galperin M.Y."/>
            <person name="Jogler C."/>
        </authorList>
    </citation>
    <scope>NUCLEOTIDE SEQUENCE [LARGE SCALE GENOMIC DNA]</scope>
    <source>
        <strain evidence="6 7">Enr13</strain>
    </source>
</reference>
<dbReference type="Proteomes" id="UP000319004">
    <property type="component" value="Chromosome"/>
</dbReference>
<dbReference type="GO" id="GO:0010181">
    <property type="term" value="F:FMN binding"/>
    <property type="evidence" value="ECO:0007669"/>
    <property type="project" value="InterPro"/>
</dbReference>
<dbReference type="PANTHER" id="PTHR33798">
    <property type="entry name" value="FLAVOPROTEIN OXYGENASE"/>
    <property type="match status" value="1"/>
</dbReference>
<dbReference type="InterPro" id="IPR012349">
    <property type="entry name" value="Split_barrel_FMN-bd"/>
</dbReference>
<proteinExistence type="inferred from homology"/>
<comment type="similarity">
    <text evidence="4">Belongs to the flavoredoxin family.</text>
</comment>
<evidence type="ECO:0000313" key="6">
    <source>
        <dbReference type="EMBL" id="QDV46113.1"/>
    </source>
</evidence>
<dbReference type="PANTHER" id="PTHR33798:SF5">
    <property type="entry name" value="FLAVIN REDUCTASE LIKE DOMAIN-CONTAINING PROTEIN"/>
    <property type="match status" value="1"/>
</dbReference>
<evidence type="ECO:0000256" key="4">
    <source>
        <dbReference type="ARBA" id="ARBA00038054"/>
    </source>
</evidence>
<dbReference type="Gene3D" id="2.30.110.10">
    <property type="entry name" value="Electron Transport, Fmn-binding Protein, Chain A"/>
    <property type="match status" value="1"/>
</dbReference>
<dbReference type="AlphaFoldDB" id="A0A518HZ34"/>
<name>A0A518HZ34_9BACT</name>
<keyword evidence="3" id="KW-0288">FMN</keyword>
<evidence type="ECO:0000256" key="3">
    <source>
        <dbReference type="ARBA" id="ARBA00022643"/>
    </source>
</evidence>
<dbReference type="KEGG" id="snep:Enr13x_60170"/>
<evidence type="ECO:0000256" key="2">
    <source>
        <dbReference type="ARBA" id="ARBA00022630"/>
    </source>
</evidence>
<dbReference type="Pfam" id="PF01613">
    <property type="entry name" value="Flavin_Reduct"/>
    <property type="match status" value="1"/>
</dbReference>